<dbReference type="Gene3D" id="3.40.605.10">
    <property type="entry name" value="Aldehyde Dehydrogenase, Chain A, domain 1"/>
    <property type="match status" value="1"/>
</dbReference>
<comment type="caution">
    <text evidence="5">The sequence shown here is derived from an EMBL/GenBank/DDBJ whole genome shotgun (WGS) entry which is preliminary data.</text>
</comment>
<evidence type="ECO:0000256" key="1">
    <source>
        <dbReference type="ARBA" id="ARBA00023002"/>
    </source>
</evidence>
<dbReference type="InterPro" id="IPR015590">
    <property type="entry name" value="Aldehyde_DH_dom"/>
</dbReference>
<dbReference type="InterPro" id="IPR029510">
    <property type="entry name" value="Ald_DH_CS_GLU"/>
</dbReference>
<proteinExistence type="inferred from homology"/>
<dbReference type="GO" id="GO:0016620">
    <property type="term" value="F:oxidoreductase activity, acting on the aldehyde or oxo group of donors, NAD or NADP as acceptor"/>
    <property type="evidence" value="ECO:0007669"/>
    <property type="project" value="InterPro"/>
</dbReference>
<dbReference type="PROSITE" id="PS00687">
    <property type="entry name" value="ALDEHYDE_DEHYDR_GLU"/>
    <property type="match status" value="1"/>
</dbReference>
<evidence type="ECO:0000256" key="3">
    <source>
        <dbReference type="RuleBase" id="RU003345"/>
    </source>
</evidence>
<dbReference type="EMBL" id="LCMQ01000015">
    <property type="protein sequence ID" value="KKU40074.1"/>
    <property type="molecule type" value="Genomic_DNA"/>
</dbReference>
<dbReference type="Gene3D" id="3.40.309.10">
    <property type="entry name" value="Aldehyde Dehydrogenase, Chain A, domain 2"/>
    <property type="match status" value="1"/>
</dbReference>
<keyword evidence="1 3" id="KW-0560">Oxidoreductase</keyword>
<sequence>MDSITIVNPATGCQERRVRITPPDELLKMFENAKIAQKQWAAVPLKERKKALRRLQRYLQNNYQEFIDAVQRETGKVWADAMLDPLSAVGELSFWCGRSEKLLKQKLAPWPHWVLFNNEFTIRRKPLPVVGIISPWNLPLAIPAADFVPALFAGSAVVWKPSEYTPLTALKFKEVFDSLGCFPENLLQVAVGGGEAGRIVSENADVVLFTGSCKTGGAIEEICRERRVPYHLEMGGKAPFIVWPPANVERAANCFVWNACANAGHYCKAAERGIVASSINSDFIKRVLKKAAVLRPEIDYGPVITEFQLKIIEAQVADAVRKGAKILCGGKRLERNGRWFPPTVLIDVNYDMDVMTKETFGPLMPIMAVKTLNAAINAANNSHLSLNAAIFCDDKMAVKTILEGLEAGNPNVNTAMLNWMAISAPQCAAKWSTGPRCNVFRHGEASIDRTCESQTVVKHKFSLPLLKNRELFWYPYTDLTKLTMRFFIHAFYPFF</sequence>
<comment type="similarity">
    <text evidence="3">Belongs to the aldehyde dehydrogenase family.</text>
</comment>
<evidence type="ECO:0000259" key="4">
    <source>
        <dbReference type="Pfam" id="PF00171"/>
    </source>
</evidence>
<dbReference type="SUPFAM" id="SSF53720">
    <property type="entry name" value="ALDH-like"/>
    <property type="match status" value="1"/>
</dbReference>
<feature type="domain" description="Aldehyde dehydrogenase" evidence="4">
    <location>
        <begin position="4"/>
        <end position="416"/>
    </location>
</feature>
<dbReference type="AlphaFoldDB" id="A0A0G1Q517"/>
<accession>A0A0G1Q517</accession>
<evidence type="ECO:0000313" key="5">
    <source>
        <dbReference type="EMBL" id="KKU40074.1"/>
    </source>
</evidence>
<feature type="active site" evidence="2">
    <location>
        <position position="233"/>
    </location>
</feature>
<dbReference type="InterPro" id="IPR016163">
    <property type="entry name" value="Ald_DH_C"/>
</dbReference>
<dbReference type="InterPro" id="IPR016162">
    <property type="entry name" value="Ald_DH_N"/>
</dbReference>
<gene>
    <name evidence="5" type="ORF">UX55_C0015G0006</name>
</gene>
<protein>
    <submittedName>
        <fullName evidence="5">Aldehyde dehydrogenase</fullName>
    </submittedName>
</protein>
<reference evidence="5 6" key="1">
    <citation type="journal article" date="2015" name="Nature">
        <title>rRNA introns, odd ribosomes, and small enigmatic genomes across a large radiation of phyla.</title>
        <authorList>
            <person name="Brown C.T."/>
            <person name="Hug L.A."/>
            <person name="Thomas B.C."/>
            <person name="Sharon I."/>
            <person name="Castelle C.J."/>
            <person name="Singh A."/>
            <person name="Wilkins M.J."/>
            <person name="Williams K.H."/>
            <person name="Banfield J.F."/>
        </authorList>
    </citation>
    <scope>NUCLEOTIDE SEQUENCE [LARGE SCALE GENOMIC DNA]</scope>
</reference>
<evidence type="ECO:0000313" key="6">
    <source>
        <dbReference type="Proteomes" id="UP000034202"/>
    </source>
</evidence>
<name>A0A0G1Q517_9BACT</name>
<organism evidence="5 6">
    <name type="scientific">Candidatus Azambacteria bacterium GW2011_GWE2_46_45</name>
    <dbReference type="NCBI Taxonomy" id="1618625"/>
    <lineage>
        <taxon>Bacteria</taxon>
        <taxon>Candidatus Azamiibacteriota</taxon>
    </lineage>
</organism>
<dbReference type="Proteomes" id="UP000034202">
    <property type="component" value="Unassembled WGS sequence"/>
</dbReference>
<dbReference type="InterPro" id="IPR016161">
    <property type="entry name" value="Ald_DH/histidinol_DH"/>
</dbReference>
<dbReference type="PANTHER" id="PTHR11699">
    <property type="entry name" value="ALDEHYDE DEHYDROGENASE-RELATED"/>
    <property type="match status" value="1"/>
</dbReference>
<dbReference type="Pfam" id="PF00171">
    <property type="entry name" value="Aldedh"/>
    <property type="match status" value="1"/>
</dbReference>
<evidence type="ECO:0000256" key="2">
    <source>
        <dbReference type="PROSITE-ProRule" id="PRU10007"/>
    </source>
</evidence>